<sequence>MDNIPLRDKILETIVSKSTLKQKVFDNTFATFNDLKEALLEMASEMDDELDGKLDRRVRIEYRDRGKFEAQLQLANDLLIFQMHTDVFQFDADHAIWGVPYVQDNKENSYCGIINIYNFLSDSFKFNRNADEGYLIGRIFINREMHYFTEGKCPGLLRVQQFGQEEIDRKALLSILESAIHFSINFDLLLPPYEDNKRVTVDQFNSKLDNSKFVTGKRLGYEFNVDDI</sequence>
<protein>
    <submittedName>
        <fullName evidence="1">Uncharacterized protein</fullName>
    </submittedName>
</protein>
<reference evidence="1" key="2">
    <citation type="submission" date="2021-04" db="EMBL/GenBank/DDBJ databases">
        <authorList>
            <person name="Gilroy R."/>
        </authorList>
    </citation>
    <scope>NUCLEOTIDE SEQUENCE</scope>
    <source>
        <strain evidence="1">CHK169-11906</strain>
    </source>
</reference>
<proteinExistence type="predicted"/>
<evidence type="ECO:0000313" key="2">
    <source>
        <dbReference type="Proteomes" id="UP000824259"/>
    </source>
</evidence>
<evidence type="ECO:0000313" key="1">
    <source>
        <dbReference type="EMBL" id="HJA98092.1"/>
    </source>
</evidence>
<dbReference type="AlphaFoldDB" id="A0A9D2L2V6"/>
<organism evidence="1 2">
    <name type="scientific">Candidatus Alistipes avicola</name>
    <dbReference type="NCBI Taxonomy" id="2838432"/>
    <lineage>
        <taxon>Bacteria</taxon>
        <taxon>Pseudomonadati</taxon>
        <taxon>Bacteroidota</taxon>
        <taxon>Bacteroidia</taxon>
        <taxon>Bacteroidales</taxon>
        <taxon>Rikenellaceae</taxon>
        <taxon>Alistipes</taxon>
    </lineage>
</organism>
<name>A0A9D2L2V6_9BACT</name>
<dbReference type="EMBL" id="DWYR01000003">
    <property type="protein sequence ID" value="HJA98092.1"/>
    <property type="molecule type" value="Genomic_DNA"/>
</dbReference>
<reference evidence="1" key="1">
    <citation type="journal article" date="2021" name="PeerJ">
        <title>Extensive microbial diversity within the chicken gut microbiome revealed by metagenomics and culture.</title>
        <authorList>
            <person name="Gilroy R."/>
            <person name="Ravi A."/>
            <person name="Getino M."/>
            <person name="Pursley I."/>
            <person name="Horton D.L."/>
            <person name="Alikhan N.F."/>
            <person name="Baker D."/>
            <person name="Gharbi K."/>
            <person name="Hall N."/>
            <person name="Watson M."/>
            <person name="Adriaenssens E.M."/>
            <person name="Foster-Nyarko E."/>
            <person name="Jarju S."/>
            <person name="Secka A."/>
            <person name="Antonio M."/>
            <person name="Oren A."/>
            <person name="Chaudhuri R.R."/>
            <person name="La Ragione R."/>
            <person name="Hildebrand F."/>
            <person name="Pallen M.J."/>
        </authorList>
    </citation>
    <scope>NUCLEOTIDE SEQUENCE</scope>
    <source>
        <strain evidence="1">CHK169-11906</strain>
    </source>
</reference>
<accession>A0A9D2L2V6</accession>
<gene>
    <name evidence="1" type="ORF">H9779_00605</name>
</gene>
<dbReference type="Proteomes" id="UP000824259">
    <property type="component" value="Unassembled WGS sequence"/>
</dbReference>
<comment type="caution">
    <text evidence="1">The sequence shown here is derived from an EMBL/GenBank/DDBJ whole genome shotgun (WGS) entry which is preliminary data.</text>
</comment>